<dbReference type="EMBL" id="OU963865">
    <property type="protein sequence ID" value="CAH0388143.1"/>
    <property type="molecule type" value="Genomic_DNA"/>
</dbReference>
<evidence type="ECO:0000256" key="5">
    <source>
        <dbReference type="ARBA" id="ARBA00023306"/>
    </source>
</evidence>
<evidence type="ECO:0000256" key="4">
    <source>
        <dbReference type="ARBA" id="ARBA00022776"/>
    </source>
</evidence>
<feature type="region of interest" description="Disordered" evidence="6">
    <location>
        <begin position="271"/>
        <end position="298"/>
    </location>
</feature>
<dbReference type="GO" id="GO:0005737">
    <property type="term" value="C:cytoplasm"/>
    <property type="evidence" value="ECO:0007669"/>
    <property type="project" value="TreeGrafter"/>
</dbReference>
<comment type="similarity">
    <text evidence="1">Belongs to the BORA family.</text>
</comment>
<feature type="compositionally biased region" description="Polar residues" evidence="6">
    <location>
        <begin position="288"/>
        <end position="298"/>
    </location>
</feature>
<evidence type="ECO:0000256" key="2">
    <source>
        <dbReference type="ARBA" id="ARBA00020055"/>
    </source>
</evidence>
<keyword evidence="3" id="KW-0132">Cell division</keyword>
<evidence type="ECO:0000256" key="6">
    <source>
        <dbReference type="SAM" id="MobiDB-lite"/>
    </source>
</evidence>
<dbReference type="PRINTS" id="PR02038">
    <property type="entry name" value="AURORABORA"/>
</dbReference>
<dbReference type="Pfam" id="PF15280">
    <property type="entry name" value="BORA_N"/>
    <property type="match status" value="1"/>
</dbReference>
<reference evidence="7" key="1">
    <citation type="submission" date="2021-12" db="EMBL/GenBank/DDBJ databases">
        <authorList>
            <person name="King R."/>
        </authorList>
    </citation>
    <scope>NUCLEOTIDE SEQUENCE</scope>
</reference>
<dbReference type="GO" id="GO:0007088">
    <property type="term" value="P:regulation of mitotic nuclear division"/>
    <property type="evidence" value="ECO:0007669"/>
    <property type="project" value="TreeGrafter"/>
</dbReference>
<dbReference type="PANTHER" id="PTHR14728:SF2">
    <property type="entry name" value="PROTEIN AURORA BOREALIS"/>
    <property type="match status" value="1"/>
</dbReference>
<dbReference type="Proteomes" id="UP001152759">
    <property type="component" value="Chromosome 4"/>
</dbReference>
<feature type="region of interest" description="Disordered" evidence="6">
    <location>
        <begin position="499"/>
        <end position="526"/>
    </location>
</feature>
<gene>
    <name evidence="7" type="ORF">BEMITA_LOCUS7081</name>
</gene>
<dbReference type="AlphaFoldDB" id="A0A9P0AC07"/>
<dbReference type="GO" id="GO:0005634">
    <property type="term" value="C:nucleus"/>
    <property type="evidence" value="ECO:0007669"/>
    <property type="project" value="TreeGrafter"/>
</dbReference>
<sequence length="573" mass="63261">MDLQSTPRARNPASKSRYLSLRKSEKDKYQSSPDDTGTPNKTVHFHVQIQSPNLKQSDFNVDVTFSPQQQNNVFSPLPLYKTPSSDEKELIPFNPFNQGLHERLTRSILSPSVFSTIRNPPKTKETEFRWSIEDVARIKPANIEENFDYEDQMDPEAESQAQEAIERFFSDTQFAPSPSPIVNDLPLTQNSTTSLKTPCSSAPSAVSSTPRRDSTRSTKKNPSVQTGLSLPPELPEEVEAVLSRYFIQPESSNDDSLSTSSMRRKLFFQCEDEPPSPVKPAPTVDLSPVTSGLASSPSFQQYFPSTPIITSRTAGTPNSHLSSPGCSPISYNCSGLTSPNTTAGSKASVRLDFSIANKENVPMDVSSDNAQDSLIKIKASHSVIPESSSYRMSYIEDSGNANFSLIKINNEAEEPKPSMKPFAKVNNMEYMNSTSVLINNEGDEPKLSMKPFAKVTNKEYMNSTSVLMPVDSADNTEILSQKTNGNYMWQISAVSKTSSSEDTGYQSRSCFNSNSESLDSPLLSGDSQNCNDSISMELPAKRYFSDQYHFKVQSEKGKETVSVSMSCDSITDS</sequence>
<evidence type="ECO:0000313" key="8">
    <source>
        <dbReference type="Proteomes" id="UP001152759"/>
    </source>
</evidence>
<feature type="region of interest" description="Disordered" evidence="6">
    <location>
        <begin position="178"/>
        <end position="234"/>
    </location>
</feature>
<evidence type="ECO:0000313" key="7">
    <source>
        <dbReference type="EMBL" id="CAH0388143.1"/>
    </source>
</evidence>
<dbReference type="GO" id="GO:0060236">
    <property type="term" value="P:regulation of mitotic spindle organization"/>
    <property type="evidence" value="ECO:0007669"/>
    <property type="project" value="TreeGrafter"/>
</dbReference>
<feature type="region of interest" description="Disordered" evidence="6">
    <location>
        <begin position="1"/>
        <end position="43"/>
    </location>
</feature>
<dbReference type="InterPro" id="IPR023252">
    <property type="entry name" value="Aurora_borealis_protein"/>
</dbReference>
<name>A0A9P0AC07_BEMTA</name>
<dbReference type="GO" id="GO:0019901">
    <property type="term" value="F:protein kinase binding"/>
    <property type="evidence" value="ECO:0007669"/>
    <property type="project" value="TreeGrafter"/>
</dbReference>
<keyword evidence="8" id="KW-1185">Reference proteome</keyword>
<dbReference type="GO" id="GO:0051301">
    <property type="term" value="P:cell division"/>
    <property type="evidence" value="ECO:0007669"/>
    <property type="project" value="UniProtKB-KW"/>
</dbReference>
<organism evidence="7 8">
    <name type="scientific">Bemisia tabaci</name>
    <name type="common">Sweetpotato whitefly</name>
    <name type="synonym">Aleurodes tabaci</name>
    <dbReference type="NCBI Taxonomy" id="7038"/>
    <lineage>
        <taxon>Eukaryota</taxon>
        <taxon>Metazoa</taxon>
        <taxon>Ecdysozoa</taxon>
        <taxon>Arthropoda</taxon>
        <taxon>Hexapoda</taxon>
        <taxon>Insecta</taxon>
        <taxon>Pterygota</taxon>
        <taxon>Neoptera</taxon>
        <taxon>Paraneoptera</taxon>
        <taxon>Hemiptera</taxon>
        <taxon>Sternorrhyncha</taxon>
        <taxon>Aleyrodoidea</taxon>
        <taxon>Aleyrodidae</taxon>
        <taxon>Aleyrodinae</taxon>
        <taxon>Bemisia</taxon>
    </lineage>
</organism>
<evidence type="ECO:0000256" key="1">
    <source>
        <dbReference type="ARBA" id="ARBA00010963"/>
    </source>
</evidence>
<keyword evidence="5" id="KW-0131">Cell cycle</keyword>
<accession>A0A9P0AC07</accession>
<proteinExistence type="inferred from homology"/>
<feature type="compositionally biased region" description="Polar residues" evidence="6">
    <location>
        <begin position="499"/>
        <end position="518"/>
    </location>
</feature>
<keyword evidence="4" id="KW-0498">Mitosis</keyword>
<feature type="compositionally biased region" description="Polar residues" evidence="6">
    <location>
        <begin position="186"/>
        <end position="206"/>
    </location>
</feature>
<dbReference type="PANTHER" id="PTHR14728">
    <property type="entry name" value="PROTEIN AURORA BOREALIS"/>
    <property type="match status" value="1"/>
</dbReference>
<feature type="compositionally biased region" description="Polar residues" evidence="6">
    <location>
        <begin position="30"/>
        <end position="41"/>
    </location>
</feature>
<evidence type="ECO:0000256" key="3">
    <source>
        <dbReference type="ARBA" id="ARBA00022618"/>
    </source>
</evidence>
<protein>
    <recommendedName>
        <fullName evidence="2">Protein aurora borealis</fullName>
    </recommendedName>
</protein>